<comment type="caution">
    <text evidence="1">The sequence shown here is derived from an EMBL/GenBank/DDBJ whole genome shotgun (WGS) entry which is preliminary data.</text>
</comment>
<dbReference type="PANTHER" id="PTHR37841:SF1">
    <property type="entry name" value="DUF3298 DOMAIN-CONTAINING PROTEIN"/>
    <property type="match status" value="1"/>
</dbReference>
<evidence type="ECO:0000313" key="1">
    <source>
        <dbReference type="EMBL" id="MCU7379641.1"/>
    </source>
</evidence>
<dbReference type="RefSeq" id="WP_253020943.1">
    <property type="nucleotide sequence ID" value="NZ_JAOSHN010000006.1"/>
</dbReference>
<sequence>MRIRLKYIFILIAAVIVTAGAGTAFLAKSYSEEVQLVRSLKPVELAGMDSLIQLVPMDGAENRFVAEGEEDGRLFYALTDRDGSCLAEAGQYDYIDFQGDNDRYLFQQGEYFGYLNQDGQPVIPARYKEGSPFVEGWAVVWDEKQDCIIDTKGKTCYRAKPNQRLTMLQDGYFLMENGYQLWVGSVTNRETLFYSKKGMSFDSYSEGFFWFSQDRDDGEIRLLCYNADFQQVFSDKTIQRTSGFSDGRCFIETGEGEKQCIGEKGNTVFQLKRDWLTGTSQFSQGLAWINDEKNNNWFCVNTRGDRVFSLSGTYSDCGAFQDGYALVIDDDYDNLKKGLADNRGKLALPVCFESVSWTKGRTAVVGYEGKLYFADF</sequence>
<dbReference type="Proteomes" id="UP001065549">
    <property type="component" value="Unassembled WGS sequence"/>
</dbReference>
<evidence type="ECO:0000313" key="2">
    <source>
        <dbReference type="Proteomes" id="UP001065549"/>
    </source>
</evidence>
<dbReference type="Pfam" id="PF14903">
    <property type="entry name" value="WG_beta_rep"/>
    <property type="match status" value="1"/>
</dbReference>
<reference evidence="1" key="1">
    <citation type="submission" date="2022-09" db="EMBL/GenBank/DDBJ databases">
        <title>Culturomic study of gut microbiota in children with autism spectrum disorder.</title>
        <authorList>
            <person name="Efimov B.A."/>
            <person name="Chaplin A.V."/>
            <person name="Sokolova S.R."/>
            <person name="Pikina A.P."/>
            <person name="Korzhanova M."/>
            <person name="Belova V."/>
            <person name="Korostin D."/>
        </authorList>
    </citation>
    <scope>NUCLEOTIDE SEQUENCE</scope>
    <source>
        <strain evidence="1">ASD5510</strain>
    </source>
</reference>
<dbReference type="EMBL" id="JAOSHN010000006">
    <property type="protein sequence ID" value="MCU7379641.1"/>
    <property type="molecule type" value="Genomic_DNA"/>
</dbReference>
<organism evidence="1 2">
    <name type="scientific">Hominibacterium faecale</name>
    <dbReference type="NCBI Taxonomy" id="2839743"/>
    <lineage>
        <taxon>Bacteria</taxon>
        <taxon>Bacillati</taxon>
        <taxon>Bacillota</taxon>
        <taxon>Clostridia</taxon>
        <taxon>Peptostreptococcales</taxon>
        <taxon>Anaerovoracaceae</taxon>
        <taxon>Hominibacterium</taxon>
    </lineage>
</organism>
<dbReference type="InterPro" id="IPR032774">
    <property type="entry name" value="WG_beta_rep"/>
</dbReference>
<protein>
    <submittedName>
        <fullName evidence="1">WG repeat-containing protein</fullName>
    </submittedName>
</protein>
<name>A0A9J6QQX6_9FIRM</name>
<dbReference type="AlphaFoldDB" id="A0A9J6QQX6"/>
<keyword evidence="2" id="KW-1185">Reference proteome</keyword>
<proteinExistence type="predicted"/>
<accession>A0A9J6QQX6</accession>
<dbReference type="PANTHER" id="PTHR37841">
    <property type="entry name" value="GLR2918 PROTEIN"/>
    <property type="match status" value="1"/>
</dbReference>
<gene>
    <name evidence="1" type="ORF">OBO34_14940</name>
</gene>